<dbReference type="InterPro" id="IPR012338">
    <property type="entry name" value="Beta-lactam/transpept-like"/>
</dbReference>
<gene>
    <name evidence="2" type="ORF">CVT26_013134</name>
</gene>
<dbReference type="Gene3D" id="3.40.710.10">
    <property type="entry name" value="DD-peptidase/beta-lactamase superfamily"/>
    <property type="match status" value="1"/>
</dbReference>
<dbReference type="Proteomes" id="UP000284706">
    <property type="component" value="Unassembled WGS sequence"/>
</dbReference>
<dbReference type="SUPFAM" id="SSF56601">
    <property type="entry name" value="beta-lactamase/transpeptidase-like"/>
    <property type="match status" value="1"/>
</dbReference>
<reference evidence="2 3" key="1">
    <citation type="journal article" date="2018" name="Evol. Lett.">
        <title>Horizontal gene cluster transfer increased hallucinogenic mushroom diversity.</title>
        <authorList>
            <person name="Reynolds H.T."/>
            <person name="Vijayakumar V."/>
            <person name="Gluck-Thaler E."/>
            <person name="Korotkin H.B."/>
            <person name="Matheny P.B."/>
            <person name="Slot J.C."/>
        </authorList>
    </citation>
    <scope>NUCLEOTIDE SEQUENCE [LARGE SCALE GENOMIC DNA]</scope>
    <source>
        <strain evidence="2 3">SRW20</strain>
    </source>
</reference>
<dbReference type="InterPro" id="IPR001466">
    <property type="entry name" value="Beta-lactam-related"/>
</dbReference>
<dbReference type="PANTHER" id="PTHR43283">
    <property type="entry name" value="BETA-LACTAMASE-RELATED"/>
    <property type="match status" value="1"/>
</dbReference>
<proteinExistence type="predicted"/>
<dbReference type="InterPro" id="IPR050789">
    <property type="entry name" value="Diverse_Enzym_Activities"/>
</dbReference>
<accession>A0A409VWC2</accession>
<evidence type="ECO:0000313" key="3">
    <source>
        <dbReference type="Proteomes" id="UP000284706"/>
    </source>
</evidence>
<keyword evidence="3" id="KW-1185">Reference proteome</keyword>
<evidence type="ECO:0000313" key="2">
    <source>
        <dbReference type="EMBL" id="PPQ70547.1"/>
    </source>
</evidence>
<dbReference type="InParanoid" id="A0A409VWC2"/>
<organism evidence="2 3">
    <name type="scientific">Gymnopilus dilepis</name>
    <dbReference type="NCBI Taxonomy" id="231916"/>
    <lineage>
        <taxon>Eukaryota</taxon>
        <taxon>Fungi</taxon>
        <taxon>Dikarya</taxon>
        <taxon>Basidiomycota</taxon>
        <taxon>Agaricomycotina</taxon>
        <taxon>Agaricomycetes</taxon>
        <taxon>Agaricomycetidae</taxon>
        <taxon>Agaricales</taxon>
        <taxon>Agaricineae</taxon>
        <taxon>Hymenogastraceae</taxon>
        <taxon>Gymnopilus</taxon>
    </lineage>
</organism>
<dbReference type="EMBL" id="NHYE01005537">
    <property type="protein sequence ID" value="PPQ70547.1"/>
    <property type="molecule type" value="Genomic_DNA"/>
</dbReference>
<dbReference type="STRING" id="231916.A0A409VWC2"/>
<comment type="caution">
    <text evidence="2">The sequence shown here is derived from an EMBL/GenBank/DDBJ whole genome shotgun (WGS) entry which is preliminary data.</text>
</comment>
<name>A0A409VWC2_9AGAR</name>
<dbReference type="AlphaFoldDB" id="A0A409VWC2"/>
<dbReference type="PANTHER" id="PTHR43283:SF3">
    <property type="entry name" value="BETA-LACTAMASE FAMILY PROTEIN (AFU_ORTHOLOGUE AFUA_5G07500)"/>
    <property type="match status" value="1"/>
</dbReference>
<dbReference type="OrthoDB" id="428260at2759"/>
<sequence length="414" mass="46584">MMTTLTHEGRRALDELVKKVIDEKAIPGFVFGATSANQEIYFKTGGTNVFDDPASGQVKEDSVFWLCSQTKMVVHCFHPKLAALKLTEEGKLSPEAPVSAYFPEFSHLCIVEDQMAPTWSYKPAETVMTIDHLLHHTSGLFYPMRDIKFDQQLDAYAAPHSETDAVSEFISFIKRDDLPGIPVLFEPGTNFSYGFSSDILGFIVEKASGKSLESYLQETIFKPLGMTASFYLTPDIESRLVDMTYRRNGVMERWAGQSRLYEEDPAKVRRLLGGVGLYGSLRDYLSLLRHILQIRAGTAKNPLFSVDIIKSIFEPSLNEEGSKSIGQFLAHYPFTPPGSILQWSNALALTMTDWPERRRKGTAFWFGWANTYHMIDPETGVAAVFGTQIIPTADQEVYRLYVEFEKTLYAGLSV</sequence>
<feature type="domain" description="Beta-lactamase-related" evidence="1">
    <location>
        <begin position="13"/>
        <end position="391"/>
    </location>
</feature>
<protein>
    <recommendedName>
        <fullName evidence="1">Beta-lactamase-related domain-containing protein</fullName>
    </recommendedName>
</protein>
<dbReference type="Pfam" id="PF00144">
    <property type="entry name" value="Beta-lactamase"/>
    <property type="match status" value="1"/>
</dbReference>
<evidence type="ECO:0000259" key="1">
    <source>
        <dbReference type="Pfam" id="PF00144"/>
    </source>
</evidence>